<dbReference type="EMBL" id="FNKP01000004">
    <property type="protein sequence ID" value="SDR53758.1"/>
    <property type="molecule type" value="Genomic_DNA"/>
</dbReference>
<dbReference type="InterPro" id="IPR036390">
    <property type="entry name" value="WH_DNA-bd_sf"/>
</dbReference>
<feature type="domain" description="HTH hxlR-type" evidence="4">
    <location>
        <begin position="39"/>
        <end position="137"/>
    </location>
</feature>
<dbReference type="SUPFAM" id="SSF46785">
    <property type="entry name" value="Winged helix' DNA-binding domain"/>
    <property type="match status" value="1"/>
</dbReference>
<evidence type="ECO:0000256" key="3">
    <source>
        <dbReference type="ARBA" id="ARBA00023163"/>
    </source>
</evidence>
<proteinExistence type="predicted"/>
<dbReference type="InterPro" id="IPR036388">
    <property type="entry name" value="WH-like_DNA-bd_sf"/>
</dbReference>
<dbReference type="InterPro" id="IPR011991">
    <property type="entry name" value="ArsR-like_HTH"/>
</dbReference>
<name>A0A1H1JUT3_9BURK</name>
<evidence type="ECO:0000313" key="5">
    <source>
        <dbReference type="EMBL" id="SDR53758.1"/>
    </source>
</evidence>
<keyword evidence="2" id="KW-0238">DNA-binding</keyword>
<dbReference type="PANTHER" id="PTHR33204:SF39">
    <property type="entry name" value="TRANSCRIPTIONAL REGULATORY PROTEIN"/>
    <property type="match status" value="1"/>
</dbReference>
<dbReference type="GO" id="GO:0006355">
    <property type="term" value="P:regulation of DNA-templated transcription"/>
    <property type="evidence" value="ECO:0007669"/>
    <property type="project" value="UniProtKB-ARBA"/>
</dbReference>
<dbReference type="CDD" id="cd00090">
    <property type="entry name" value="HTH_ARSR"/>
    <property type="match status" value="1"/>
</dbReference>
<protein>
    <submittedName>
        <fullName evidence="5">Transcriptional regulator, HxlR family</fullName>
    </submittedName>
</protein>
<evidence type="ECO:0000259" key="4">
    <source>
        <dbReference type="PROSITE" id="PS51118"/>
    </source>
</evidence>
<reference evidence="6" key="1">
    <citation type="submission" date="2016-10" db="EMBL/GenBank/DDBJ databases">
        <authorList>
            <person name="Varghese N."/>
        </authorList>
    </citation>
    <scope>NUCLEOTIDE SEQUENCE [LARGE SCALE GENOMIC DNA]</scope>
    <source>
        <strain evidence="6">GAS106B</strain>
    </source>
</reference>
<dbReference type="InterPro" id="IPR002577">
    <property type="entry name" value="HTH_HxlR"/>
</dbReference>
<keyword evidence="3" id="KW-0804">Transcription</keyword>
<dbReference type="Gene3D" id="1.10.10.10">
    <property type="entry name" value="Winged helix-like DNA-binding domain superfamily/Winged helix DNA-binding domain"/>
    <property type="match status" value="1"/>
</dbReference>
<keyword evidence="1" id="KW-0805">Transcription regulation</keyword>
<sequence>MLWYIEDTWCQLGTAKQLGSIRETTMSELPLDSMPATVCPSRVMIDQIADKWSMLILAALRDGPLRFNAIKRRLNGVTQKALTQCLRRLERNGIVERKVTSSSPISVEYRITALGTSLDKPFQALYLWTLEHLSEVEEARARYDKNVAVDYPS</sequence>
<organism evidence="5 6">
    <name type="scientific">Paraburkholderia fungorum</name>
    <dbReference type="NCBI Taxonomy" id="134537"/>
    <lineage>
        <taxon>Bacteria</taxon>
        <taxon>Pseudomonadati</taxon>
        <taxon>Pseudomonadota</taxon>
        <taxon>Betaproteobacteria</taxon>
        <taxon>Burkholderiales</taxon>
        <taxon>Burkholderiaceae</taxon>
        <taxon>Paraburkholderia</taxon>
    </lineage>
</organism>
<dbReference type="PROSITE" id="PS51118">
    <property type="entry name" value="HTH_HXLR"/>
    <property type="match status" value="1"/>
</dbReference>
<accession>A0A1H1JUT3</accession>
<evidence type="ECO:0000313" key="6">
    <source>
        <dbReference type="Proteomes" id="UP000183487"/>
    </source>
</evidence>
<gene>
    <name evidence="5" type="ORF">SAMN05443245_7256</name>
</gene>
<dbReference type="GO" id="GO:0003677">
    <property type="term" value="F:DNA binding"/>
    <property type="evidence" value="ECO:0007669"/>
    <property type="project" value="UniProtKB-KW"/>
</dbReference>
<dbReference type="Pfam" id="PF01638">
    <property type="entry name" value="HxlR"/>
    <property type="match status" value="1"/>
</dbReference>
<evidence type="ECO:0000256" key="2">
    <source>
        <dbReference type="ARBA" id="ARBA00023125"/>
    </source>
</evidence>
<dbReference type="PANTHER" id="PTHR33204">
    <property type="entry name" value="TRANSCRIPTIONAL REGULATOR, MARR FAMILY"/>
    <property type="match status" value="1"/>
</dbReference>
<evidence type="ECO:0000256" key="1">
    <source>
        <dbReference type="ARBA" id="ARBA00023015"/>
    </source>
</evidence>
<keyword evidence="6" id="KW-1185">Reference proteome</keyword>
<dbReference type="AlphaFoldDB" id="A0A1H1JUT3"/>
<dbReference type="Proteomes" id="UP000183487">
    <property type="component" value="Unassembled WGS sequence"/>
</dbReference>